<keyword evidence="1" id="KW-0812">Transmembrane</keyword>
<accession>A0A0C3DYX0</accession>
<protein>
    <submittedName>
        <fullName evidence="2">Uncharacterized protein</fullName>
    </submittedName>
</protein>
<feature type="non-terminal residue" evidence="2">
    <location>
        <position position="1"/>
    </location>
</feature>
<dbReference type="HOGENOM" id="CLU_044614_0_1_1"/>
<keyword evidence="3" id="KW-1185">Reference proteome</keyword>
<organism evidence="2 3">
    <name type="scientific">Scleroderma citrinum Foug A</name>
    <dbReference type="NCBI Taxonomy" id="1036808"/>
    <lineage>
        <taxon>Eukaryota</taxon>
        <taxon>Fungi</taxon>
        <taxon>Dikarya</taxon>
        <taxon>Basidiomycota</taxon>
        <taxon>Agaricomycotina</taxon>
        <taxon>Agaricomycetes</taxon>
        <taxon>Agaricomycetidae</taxon>
        <taxon>Boletales</taxon>
        <taxon>Sclerodermatineae</taxon>
        <taxon>Sclerodermataceae</taxon>
        <taxon>Scleroderma</taxon>
    </lineage>
</organism>
<evidence type="ECO:0000256" key="1">
    <source>
        <dbReference type="SAM" id="Phobius"/>
    </source>
</evidence>
<feature type="non-terminal residue" evidence="2">
    <location>
        <position position="233"/>
    </location>
</feature>
<feature type="transmembrane region" description="Helical" evidence="1">
    <location>
        <begin position="207"/>
        <end position="228"/>
    </location>
</feature>
<dbReference type="AlphaFoldDB" id="A0A0C3DYX0"/>
<evidence type="ECO:0000313" key="3">
    <source>
        <dbReference type="Proteomes" id="UP000053989"/>
    </source>
</evidence>
<dbReference type="InParanoid" id="A0A0C3DYX0"/>
<feature type="transmembrane region" description="Helical" evidence="1">
    <location>
        <begin position="133"/>
        <end position="155"/>
    </location>
</feature>
<keyword evidence="1" id="KW-0472">Membrane</keyword>
<sequence length="233" mass="26433">ITSYTLDTNLWLERSRLSGMILGAVSYGMFLLLTIQAGTAILHRRGPHGVQHPYLLVCPRPVRSFSKFTDKSSYYIMEWFMQALLFHRCFIIFGGAKYVAIPMGVLFLTMVVLSILVLAEASGAVYYNIKSQLAFLCIEVGMSVIYTLLVVGRLLRYRRRMESFVSKEHLRIYDEVMMMVLESAALYSILGIIFIISFALHSYISNLVFLAISHVQAIAQLFIIIRVAQGRAL</sequence>
<reference evidence="2 3" key="1">
    <citation type="submission" date="2014-04" db="EMBL/GenBank/DDBJ databases">
        <authorList>
            <consortium name="DOE Joint Genome Institute"/>
            <person name="Kuo A."/>
            <person name="Kohler A."/>
            <person name="Nagy L.G."/>
            <person name="Floudas D."/>
            <person name="Copeland A."/>
            <person name="Barry K.W."/>
            <person name="Cichocki N."/>
            <person name="Veneault-Fourrey C."/>
            <person name="LaButti K."/>
            <person name="Lindquist E.A."/>
            <person name="Lipzen A."/>
            <person name="Lundell T."/>
            <person name="Morin E."/>
            <person name="Murat C."/>
            <person name="Sun H."/>
            <person name="Tunlid A."/>
            <person name="Henrissat B."/>
            <person name="Grigoriev I.V."/>
            <person name="Hibbett D.S."/>
            <person name="Martin F."/>
            <person name="Nordberg H.P."/>
            <person name="Cantor M.N."/>
            <person name="Hua S.X."/>
        </authorList>
    </citation>
    <scope>NUCLEOTIDE SEQUENCE [LARGE SCALE GENOMIC DNA]</scope>
    <source>
        <strain evidence="2 3">Foug A</strain>
    </source>
</reference>
<keyword evidence="1" id="KW-1133">Transmembrane helix</keyword>
<evidence type="ECO:0000313" key="2">
    <source>
        <dbReference type="EMBL" id="KIM65740.1"/>
    </source>
</evidence>
<dbReference type="EMBL" id="KN822020">
    <property type="protein sequence ID" value="KIM65740.1"/>
    <property type="molecule type" value="Genomic_DNA"/>
</dbReference>
<gene>
    <name evidence="2" type="ORF">SCLCIDRAFT_89285</name>
</gene>
<dbReference type="OrthoDB" id="2905268at2759"/>
<feature type="transmembrane region" description="Helical" evidence="1">
    <location>
        <begin position="105"/>
        <end position="127"/>
    </location>
</feature>
<feature type="transmembrane region" description="Helical" evidence="1">
    <location>
        <begin position="21"/>
        <end position="42"/>
    </location>
</feature>
<dbReference type="Proteomes" id="UP000053989">
    <property type="component" value="Unassembled WGS sequence"/>
</dbReference>
<name>A0A0C3DYX0_9AGAM</name>
<feature type="transmembrane region" description="Helical" evidence="1">
    <location>
        <begin position="176"/>
        <end position="201"/>
    </location>
</feature>
<reference evidence="3" key="2">
    <citation type="submission" date="2015-01" db="EMBL/GenBank/DDBJ databases">
        <title>Evolutionary Origins and Diversification of the Mycorrhizal Mutualists.</title>
        <authorList>
            <consortium name="DOE Joint Genome Institute"/>
            <consortium name="Mycorrhizal Genomics Consortium"/>
            <person name="Kohler A."/>
            <person name="Kuo A."/>
            <person name="Nagy L.G."/>
            <person name="Floudas D."/>
            <person name="Copeland A."/>
            <person name="Barry K.W."/>
            <person name="Cichocki N."/>
            <person name="Veneault-Fourrey C."/>
            <person name="LaButti K."/>
            <person name="Lindquist E.A."/>
            <person name="Lipzen A."/>
            <person name="Lundell T."/>
            <person name="Morin E."/>
            <person name="Murat C."/>
            <person name="Riley R."/>
            <person name="Ohm R."/>
            <person name="Sun H."/>
            <person name="Tunlid A."/>
            <person name="Henrissat B."/>
            <person name="Grigoriev I.V."/>
            <person name="Hibbett D.S."/>
            <person name="Martin F."/>
        </authorList>
    </citation>
    <scope>NUCLEOTIDE SEQUENCE [LARGE SCALE GENOMIC DNA]</scope>
    <source>
        <strain evidence="3">Foug A</strain>
    </source>
</reference>
<proteinExistence type="predicted"/>